<reference evidence="4" key="1">
    <citation type="submission" date="2017-02" db="UniProtKB">
        <authorList>
            <consortium name="WormBaseParasite"/>
        </authorList>
    </citation>
    <scope>IDENTIFICATION</scope>
</reference>
<dbReference type="EMBL" id="UZAF01016524">
    <property type="protein sequence ID" value="VDO29624.1"/>
    <property type="molecule type" value="Genomic_DNA"/>
</dbReference>
<proteinExistence type="predicted"/>
<feature type="region of interest" description="Disordered" evidence="1">
    <location>
        <begin position="51"/>
        <end position="100"/>
    </location>
</feature>
<feature type="compositionally biased region" description="Acidic residues" evidence="1">
    <location>
        <begin position="51"/>
        <end position="60"/>
    </location>
</feature>
<dbReference type="AlphaFoldDB" id="A0A0N4W8U2"/>
<name>A0A0N4W8U2_HAEPC</name>
<protein>
    <submittedName>
        <fullName evidence="4">SIT4 phosphatase-associated family protein</fullName>
    </submittedName>
</protein>
<dbReference type="OMA" id="DRRDTEY"/>
<evidence type="ECO:0000313" key="4">
    <source>
        <dbReference type="WBParaSite" id="HPLM_0000665601-mRNA-1"/>
    </source>
</evidence>
<keyword evidence="3" id="KW-1185">Reference proteome</keyword>
<accession>A0A0N4W8U2</accession>
<reference evidence="2 3" key="2">
    <citation type="submission" date="2018-11" db="EMBL/GenBank/DDBJ databases">
        <authorList>
            <consortium name="Pathogen Informatics"/>
        </authorList>
    </citation>
    <scope>NUCLEOTIDE SEQUENCE [LARGE SCALE GENOMIC DNA]</scope>
    <source>
        <strain evidence="2 3">MHpl1</strain>
    </source>
</reference>
<feature type="compositionally biased region" description="Basic and acidic residues" evidence="1">
    <location>
        <begin position="91"/>
        <end position="100"/>
    </location>
</feature>
<evidence type="ECO:0000313" key="3">
    <source>
        <dbReference type="Proteomes" id="UP000268014"/>
    </source>
</evidence>
<gene>
    <name evidence="2" type="ORF">HPLM_LOCUS6648</name>
</gene>
<evidence type="ECO:0000256" key="1">
    <source>
        <dbReference type="SAM" id="MobiDB-lite"/>
    </source>
</evidence>
<evidence type="ECO:0000313" key="2">
    <source>
        <dbReference type="EMBL" id="VDO29624.1"/>
    </source>
</evidence>
<organism evidence="4">
    <name type="scientific">Haemonchus placei</name>
    <name type="common">Barber's pole worm</name>
    <dbReference type="NCBI Taxonomy" id="6290"/>
    <lineage>
        <taxon>Eukaryota</taxon>
        <taxon>Metazoa</taxon>
        <taxon>Ecdysozoa</taxon>
        <taxon>Nematoda</taxon>
        <taxon>Chromadorea</taxon>
        <taxon>Rhabditida</taxon>
        <taxon>Rhabditina</taxon>
        <taxon>Rhabditomorpha</taxon>
        <taxon>Strongyloidea</taxon>
        <taxon>Trichostrongylidae</taxon>
        <taxon>Haemonchus</taxon>
    </lineage>
</organism>
<dbReference type="WBParaSite" id="HPLM_0000665601-mRNA-1">
    <property type="protein sequence ID" value="HPLM_0000665601-mRNA-1"/>
    <property type="gene ID" value="HPLM_0000665601"/>
</dbReference>
<dbReference type="Proteomes" id="UP000268014">
    <property type="component" value="Unassembled WGS sequence"/>
</dbReference>
<sequence length="100" mass="11479">MGRLGGRWVDRRDTEYVLPRSGDIAFEQKVINSFSSILRDAMHDNLVVDWEEEESVEEDHNDPLWSPDESDDDDGPSTSRRGTSYLFGDAEVPKEKVTYN</sequence>